<dbReference type="EMBL" id="CP001737">
    <property type="protein sequence ID" value="ACV80184.1"/>
    <property type="molecule type" value="Genomic_DNA"/>
</dbReference>
<proteinExistence type="predicted"/>
<dbReference type="InParanoid" id="C8XGV3"/>
<dbReference type="Proteomes" id="UP000002218">
    <property type="component" value="Chromosome"/>
</dbReference>
<dbReference type="AlphaFoldDB" id="C8XGV3"/>
<evidence type="ECO:0000313" key="2">
    <source>
        <dbReference type="Proteomes" id="UP000002218"/>
    </source>
</evidence>
<dbReference type="KEGG" id="nml:Namu_3890"/>
<reference evidence="1 2" key="2">
    <citation type="journal article" date="2010" name="Stand. Genomic Sci.">
        <title>Complete genome sequence of Nakamurella multipartita type strain (Y-104).</title>
        <authorList>
            <person name="Tice H."/>
            <person name="Mayilraj S."/>
            <person name="Sims D."/>
            <person name="Lapidus A."/>
            <person name="Nolan M."/>
            <person name="Lucas S."/>
            <person name="Glavina Del Rio T."/>
            <person name="Copeland A."/>
            <person name="Cheng J.F."/>
            <person name="Meincke L."/>
            <person name="Bruce D."/>
            <person name="Goodwin L."/>
            <person name="Pitluck S."/>
            <person name="Ivanova N."/>
            <person name="Mavromatis K."/>
            <person name="Ovchinnikova G."/>
            <person name="Pati A."/>
            <person name="Chen A."/>
            <person name="Palaniappan K."/>
            <person name="Land M."/>
            <person name="Hauser L."/>
            <person name="Chang Y.J."/>
            <person name="Jeffries C.D."/>
            <person name="Detter J.C."/>
            <person name="Brettin T."/>
            <person name="Rohde M."/>
            <person name="Goker M."/>
            <person name="Bristow J."/>
            <person name="Eisen J.A."/>
            <person name="Markowitz V."/>
            <person name="Hugenholtz P."/>
            <person name="Kyrpides N.C."/>
            <person name="Klenk H.P."/>
            <person name="Chen F."/>
        </authorList>
    </citation>
    <scope>NUCLEOTIDE SEQUENCE [LARGE SCALE GENOMIC DNA]</scope>
    <source>
        <strain evidence="2">ATCC 700099 / DSM 44233 / CIP 104796 / JCM 9543 / NBRC 105858 / Y-104</strain>
    </source>
</reference>
<dbReference type="STRING" id="479431.Namu_3890"/>
<dbReference type="RefSeq" id="WP_015749010.1">
    <property type="nucleotide sequence ID" value="NC_013235.1"/>
</dbReference>
<name>C8XGV3_NAKMY</name>
<protein>
    <submittedName>
        <fullName evidence="1">Uncharacterized protein</fullName>
    </submittedName>
</protein>
<evidence type="ECO:0000313" key="1">
    <source>
        <dbReference type="EMBL" id="ACV80184.1"/>
    </source>
</evidence>
<organism evidence="1 2">
    <name type="scientific">Nakamurella multipartita (strain ATCC 700099 / DSM 44233 / CIP 104796 / JCM 9543 / NBRC 105858 / Y-104)</name>
    <name type="common">Microsphaera multipartita</name>
    <dbReference type="NCBI Taxonomy" id="479431"/>
    <lineage>
        <taxon>Bacteria</taxon>
        <taxon>Bacillati</taxon>
        <taxon>Actinomycetota</taxon>
        <taxon>Actinomycetes</taxon>
        <taxon>Nakamurellales</taxon>
        <taxon>Nakamurellaceae</taxon>
        <taxon>Nakamurella</taxon>
    </lineage>
</organism>
<keyword evidence="2" id="KW-1185">Reference proteome</keyword>
<accession>C8XGV3</accession>
<dbReference type="HOGENOM" id="CLU_1376873_0_0_11"/>
<reference evidence="2" key="1">
    <citation type="submission" date="2009-09" db="EMBL/GenBank/DDBJ databases">
        <title>The complete genome of Nakamurella multipartita DSM 44233.</title>
        <authorList>
            <consortium name="US DOE Joint Genome Institute (JGI-PGF)"/>
            <person name="Lucas S."/>
            <person name="Copeland A."/>
            <person name="Lapidus A."/>
            <person name="Glavina del Rio T."/>
            <person name="Dalin E."/>
            <person name="Tice H."/>
            <person name="Bruce D."/>
            <person name="Goodwin L."/>
            <person name="Pitluck S."/>
            <person name="Kyrpides N."/>
            <person name="Mavromatis K."/>
            <person name="Ivanova N."/>
            <person name="Ovchinnikova G."/>
            <person name="Sims D."/>
            <person name="Meincke L."/>
            <person name="Brettin T."/>
            <person name="Detter J.C."/>
            <person name="Han C."/>
            <person name="Larimer F."/>
            <person name="Land M."/>
            <person name="Hauser L."/>
            <person name="Markowitz V."/>
            <person name="Cheng J.-F."/>
            <person name="Hugenholtz P."/>
            <person name="Woyke T."/>
            <person name="Wu D."/>
            <person name="Klenk H.-P."/>
            <person name="Eisen J.A."/>
        </authorList>
    </citation>
    <scope>NUCLEOTIDE SEQUENCE [LARGE SCALE GENOMIC DNA]</scope>
    <source>
        <strain evidence="2">ATCC 700099 / DSM 44233 / CIP 104796 / JCM 9543 / NBRC 105858 / Y-104</strain>
    </source>
</reference>
<gene>
    <name evidence="1" type="ordered locus">Namu_3890</name>
</gene>
<sequence length="198" mass="21629">MTTLLIDGVHVIFEGLPRLRWAAGPWRLHGAGAPAAVLDHVWPRRDELVHVRRQIDHGQRTVVVVDDRVTVVTLPLGRAPFVPFGALDVGGAGAGERRLSIPRFGWLRDRERTRGENFLARIADQQLPTGRYGEGAIVIERGLLGTGEPLRFVFAGYEMSLGQLQLTIEHMFRPQPPVGARPAPGARHLGVAAAILAA</sequence>